<dbReference type="Pfam" id="PF02515">
    <property type="entry name" value="CoA_transf_3"/>
    <property type="match status" value="1"/>
</dbReference>
<keyword evidence="1 2" id="KW-0808">Transferase</keyword>
<protein>
    <submittedName>
        <fullName evidence="2">CoA transferase</fullName>
    </submittedName>
</protein>
<dbReference type="EMBL" id="JAEKJA010000001">
    <property type="protein sequence ID" value="MBJ3774172.1"/>
    <property type="molecule type" value="Genomic_DNA"/>
</dbReference>
<reference evidence="2" key="1">
    <citation type="submission" date="2020-12" db="EMBL/GenBank/DDBJ databases">
        <title>Bacterial taxonomy.</title>
        <authorList>
            <person name="Pan X."/>
        </authorList>
    </citation>
    <scope>NUCLEOTIDE SEQUENCE</scope>
    <source>
        <strain evidence="2">B2012</strain>
    </source>
</reference>
<dbReference type="SUPFAM" id="SSF89796">
    <property type="entry name" value="CoA-transferase family III (CaiB/BaiF)"/>
    <property type="match status" value="1"/>
</dbReference>
<evidence type="ECO:0000256" key="1">
    <source>
        <dbReference type="ARBA" id="ARBA00022679"/>
    </source>
</evidence>
<dbReference type="InterPro" id="IPR023606">
    <property type="entry name" value="CoA-Trfase_III_dom_1_sf"/>
</dbReference>
<dbReference type="InterPro" id="IPR003673">
    <property type="entry name" value="CoA-Trfase_fam_III"/>
</dbReference>
<dbReference type="InterPro" id="IPR050483">
    <property type="entry name" value="CoA-transferase_III_domain"/>
</dbReference>
<dbReference type="Gene3D" id="3.40.50.10540">
    <property type="entry name" value="Crotonobetainyl-coa:carnitine coa-transferase, domain 1"/>
    <property type="match status" value="1"/>
</dbReference>
<comment type="caution">
    <text evidence="2">The sequence shown here is derived from an EMBL/GenBank/DDBJ whole genome shotgun (WGS) entry which is preliminary data.</text>
</comment>
<gene>
    <name evidence="2" type="ORF">JCR33_00620</name>
</gene>
<proteinExistence type="predicted"/>
<sequence>MTQRKGPLAGVRILEIGHFIAAPFAARVLADLGADILKIEPPGGDPVRTWGAAVDGHSVWWSQHGRNKRSICLNLKAPEGVAIVKRLVADCDALVENLRPGQLAKLGLGDDVLRAVRPDLVIAHVSGYGMSGPARDRAAFGVIGEAVGGLRYLTDHPPGKSDLPPVRTGVSIGDSIAGLYAALGIVSALLGRTRGNDGLTLDVALADAVLSLMEGMLPEYGRLGTVRRPTGSTIPTAAPSNAYPTKEGRWILIGGNSNNLFAKLCALIGRPELAQDPRFLDNRLRVQNMDELDEIIAGWTRRHTAGEALARLEEADIPSSSVYSVEDCVADPQFRYRGMVRDVDDPLIGPTLHAGIVPEVVEAPGEVAWTGPAVGAHTDEVLAAAGIDAAERERLRAAGVIG</sequence>
<name>A0A934IKW5_9HYPH</name>
<dbReference type="GO" id="GO:0008410">
    <property type="term" value="F:CoA-transferase activity"/>
    <property type="evidence" value="ECO:0007669"/>
    <property type="project" value="TreeGrafter"/>
</dbReference>
<dbReference type="PANTHER" id="PTHR48207:SF3">
    <property type="entry name" value="SUCCINATE--HYDROXYMETHYLGLUTARATE COA-TRANSFERASE"/>
    <property type="match status" value="1"/>
</dbReference>
<organism evidence="2 3">
    <name type="scientific">Acuticoccus mangrovi</name>
    <dbReference type="NCBI Taxonomy" id="2796142"/>
    <lineage>
        <taxon>Bacteria</taxon>
        <taxon>Pseudomonadati</taxon>
        <taxon>Pseudomonadota</taxon>
        <taxon>Alphaproteobacteria</taxon>
        <taxon>Hyphomicrobiales</taxon>
        <taxon>Amorphaceae</taxon>
        <taxon>Acuticoccus</taxon>
    </lineage>
</organism>
<dbReference type="InterPro" id="IPR044855">
    <property type="entry name" value="CoA-Trfase_III_dom3_sf"/>
</dbReference>
<evidence type="ECO:0000313" key="2">
    <source>
        <dbReference type="EMBL" id="MBJ3774172.1"/>
    </source>
</evidence>
<dbReference type="RefSeq" id="WP_198880073.1">
    <property type="nucleotide sequence ID" value="NZ_JAEKJA010000001.1"/>
</dbReference>
<keyword evidence="3" id="KW-1185">Reference proteome</keyword>
<accession>A0A934IKW5</accession>
<dbReference type="Gene3D" id="3.30.1540.10">
    <property type="entry name" value="formyl-coa transferase, domain 3"/>
    <property type="match status" value="1"/>
</dbReference>
<dbReference type="Proteomes" id="UP000609531">
    <property type="component" value="Unassembled WGS sequence"/>
</dbReference>
<evidence type="ECO:0000313" key="3">
    <source>
        <dbReference type="Proteomes" id="UP000609531"/>
    </source>
</evidence>
<dbReference type="AlphaFoldDB" id="A0A934IKW5"/>
<dbReference type="PANTHER" id="PTHR48207">
    <property type="entry name" value="SUCCINATE--HYDROXYMETHYLGLUTARATE COA-TRANSFERASE"/>
    <property type="match status" value="1"/>
</dbReference>